<dbReference type="AlphaFoldDB" id="A0A8J5N7J1"/>
<dbReference type="Proteomes" id="UP000747542">
    <property type="component" value="Unassembled WGS sequence"/>
</dbReference>
<protein>
    <submittedName>
        <fullName evidence="2">Uncharacterized protein</fullName>
    </submittedName>
</protein>
<proteinExistence type="predicted"/>
<organism evidence="2 3">
    <name type="scientific">Homarus americanus</name>
    <name type="common">American lobster</name>
    <dbReference type="NCBI Taxonomy" id="6706"/>
    <lineage>
        <taxon>Eukaryota</taxon>
        <taxon>Metazoa</taxon>
        <taxon>Ecdysozoa</taxon>
        <taxon>Arthropoda</taxon>
        <taxon>Crustacea</taxon>
        <taxon>Multicrustacea</taxon>
        <taxon>Malacostraca</taxon>
        <taxon>Eumalacostraca</taxon>
        <taxon>Eucarida</taxon>
        <taxon>Decapoda</taxon>
        <taxon>Pleocyemata</taxon>
        <taxon>Astacidea</taxon>
        <taxon>Nephropoidea</taxon>
        <taxon>Nephropidae</taxon>
        <taxon>Homarus</taxon>
    </lineage>
</organism>
<accession>A0A8J5N7J1</accession>
<reference evidence="2" key="1">
    <citation type="journal article" date="2021" name="Sci. Adv.">
        <title>The American lobster genome reveals insights on longevity, neural, and immune adaptations.</title>
        <authorList>
            <person name="Polinski J.M."/>
            <person name="Zimin A.V."/>
            <person name="Clark K.F."/>
            <person name="Kohn A.B."/>
            <person name="Sadowski N."/>
            <person name="Timp W."/>
            <person name="Ptitsyn A."/>
            <person name="Khanna P."/>
            <person name="Romanova D.Y."/>
            <person name="Williams P."/>
            <person name="Greenwood S.J."/>
            <person name="Moroz L.L."/>
            <person name="Walt D.R."/>
            <person name="Bodnar A.G."/>
        </authorList>
    </citation>
    <scope>NUCLEOTIDE SEQUENCE</scope>
    <source>
        <strain evidence="2">GMGI-L3</strain>
    </source>
</reference>
<feature type="compositionally biased region" description="Polar residues" evidence="1">
    <location>
        <begin position="19"/>
        <end position="30"/>
    </location>
</feature>
<keyword evidence="3" id="KW-1185">Reference proteome</keyword>
<evidence type="ECO:0000313" key="2">
    <source>
        <dbReference type="EMBL" id="KAG7174670.1"/>
    </source>
</evidence>
<gene>
    <name evidence="2" type="ORF">Hamer_G015806</name>
</gene>
<comment type="caution">
    <text evidence="2">The sequence shown here is derived from an EMBL/GenBank/DDBJ whole genome shotgun (WGS) entry which is preliminary data.</text>
</comment>
<feature type="region of interest" description="Disordered" evidence="1">
    <location>
        <begin position="1"/>
        <end position="43"/>
    </location>
</feature>
<evidence type="ECO:0000313" key="3">
    <source>
        <dbReference type="Proteomes" id="UP000747542"/>
    </source>
</evidence>
<sequence length="180" mass="20332">MMVPEAQKTTDAECRNTKMMRTNSETSNLRSSREKIGVRGRSKSLSVRFADTVTNGSGRNKPSCSMLVPPHHRVSTVYVEKNQHCPQVMEEPMEVMEETPQTTSEFNSTGSGRGWFRGRKGSPPPTHILSSGFHHSSLELTSPEESVDRRESRVRMLLKGVGSFFRYSKRKFRISSVSCF</sequence>
<evidence type="ECO:0000256" key="1">
    <source>
        <dbReference type="SAM" id="MobiDB-lite"/>
    </source>
</evidence>
<dbReference type="EMBL" id="JAHLQT010007499">
    <property type="protein sequence ID" value="KAG7174670.1"/>
    <property type="molecule type" value="Genomic_DNA"/>
</dbReference>
<name>A0A8J5N7J1_HOMAM</name>